<organism evidence="2 3">
    <name type="scientific">Prymnesium parvum</name>
    <name type="common">Toxic golden alga</name>
    <dbReference type="NCBI Taxonomy" id="97485"/>
    <lineage>
        <taxon>Eukaryota</taxon>
        <taxon>Haptista</taxon>
        <taxon>Haptophyta</taxon>
        <taxon>Prymnesiophyceae</taxon>
        <taxon>Prymnesiales</taxon>
        <taxon>Prymnesiaceae</taxon>
        <taxon>Prymnesium</taxon>
    </lineage>
</organism>
<evidence type="ECO:0000256" key="1">
    <source>
        <dbReference type="SAM" id="MobiDB-lite"/>
    </source>
</evidence>
<proteinExistence type="predicted"/>
<dbReference type="AlphaFoldDB" id="A0AB34JNL2"/>
<accession>A0AB34JNL2</accession>
<name>A0AB34JNL2_PRYPA</name>
<gene>
    <name evidence="2" type="ORF">AB1Y20_018570</name>
</gene>
<keyword evidence="3" id="KW-1185">Reference proteome</keyword>
<sequence length="193" mass="20445">MSDKAEPKPALKPEVAPDGVVRIPKTVFTPLADPEPPSRQHTIVRLDGTVDVVTTGVPPNNPAFAPRQAWPGGKIVTNDKLEVQLKFYERKGLPLTDELKAKKAELELSKTHNIWERLGAKRAPKECGGGRVIKLGGKEGAVPAKEGACGEAPRPARPKGGVKVLSGAEGAMVGEKRAPDVSADNGISKQKVS</sequence>
<dbReference type="EMBL" id="JBGBPQ010000005">
    <property type="protein sequence ID" value="KAL1523634.1"/>
    <property type="molecule type" value="Genomic_DNA"/>
</dbReference>
<protein>
    <submittedName>
        <fullName evidence="2">Uncharacterized protein</fullName>
    </submittedName>
</protein>
<feature type="region of interest" description="Disordered" evidence="1">
    <location>
        <begin position="146"/>
        <end position="193"/>
    </location>
</feature>
<reference evidence="2 3" key="1">
    <citation type="journal article" date="2024" name="Science">
        <title>Giant polyketide synthase enzymes in the biosynthesis of giant marine polyether toxins.</title>
        <authorList>
            <person name="Fallon T.R."/>
            <person name="Shende V.V."/>
            <person name="Wierzbicki I.H."/>
            <person name="Pendleton A.L."/>
            <person name="Watervoot N.F."/>
            <person name="Auber R.P."/>
            <person name="Gonzalez D.J."/>
            <person name="Wisecaver J.H."/>
            <person name="Moore B.S."/>
        </authorList>
    </citation>
    <scope>NUCLEOTIDE SEQUENCE [LARGE SCALE GENOMIC DNA]</scope>
    <source>
        <strain evidence="2 3">12B1</strain>
    </source>
</reference>
<dbReference type="Proteomes" id="UP001515480">
    <property type="component" value="Unassembled WGS sequence"/>
</dbReference>
<comment type="caution">
    <text evidence="2">The sequence shown here is derived from an EMBL/GenBank/DDBJ whole genome shotgun (WGS) entry which is preliminary data.</text>
</comment>
<evidence type="ECO:0000313" key="3">
    <source>
        <dbReference type="Proteomes" id="UP001515480"/>
    </source>
</evidence>
<evidence type="ECO:0000313" key="2">
    <source>
        <dbReference type="EMBL" id="KAL1523634.1"/>
    </source>
</evidence>